<dbReference type="PRINTS" id="PR00038">
    <property type="entry name" value="HTHLUXR"/>
</dbReference>
<evidence type="ECO:0000256" key="2">
    <source>
        <dbReference type="ARBA" id="ARBA00023125"/>
    </source>
</evidence>
<proteinExistence type="predicted"/>
<comment type="caution">
    <text evidence="5">The sequence shown here is derived from an EMBL/GenBank/DDBJ whole genome shotgun (WGS) entry which is preliminary data.</text>
</comment>
<dbReference type="InterPro" id="IPR035965">
    <property type="entry name" value="PAS-like_dom_sf"/>
</dbReference>
<dbReference type="PROSITE" id="PS00622">
    <property type="entry name" value="HTH_LUXR_1"/>
    <property type="match status" value="1"/>
</dbReference>
<dbReference type="InterPro" id="IPR000792">
    <property type="entry name" value="Tscrpt_reg_LuxR_C"/>
</dbReference>
<dbReference type="Proteomes" id="UP000247811">
    <property type="component" value="Unassembled WGS sequence"/>
</dbReference>
<keyword evidence="6" id="KW-1185">Reference proteome</keyword>
<dbReference type="CDD" id="cd00130">
    <property type="entry name" value="PAS"/>
    <property type="match status" value="1"/>
</dbReference>
<dbReference type="InterPro" id="IPR016032">
    <property type="entry name" value="Sig_transdc_resp-reg_C-effctor"/>
</dbReference>
<keyword evidence="2" id="KW-0238">DNA-binding</keyword>
<dbReference type="GO" id="GO:0003677">
    <property type="term" value="F:DNA binding"/>
    <property type="evidence" value="ECO:0007669"/>
    <property type="project" value="UniProtKB-KW"/>
</dbReference>
<keyword evidence="3" id="KW-0804">Transcription</keyword>
<dbReference type="RefSeq" id="WP_110399538.1">
    <property type="nucleotide sequence ID" value="NZ_QJJS01000003.1"/>
</dbReference>
<name>A0A318H3D8_9BURK</name>
<dbReference type="AlphaFoldDB" id="A0A318H3D8"/>
<dbReference type="PANTHER" id="PTHR44688">
    <property type="entry name" value="DNA-BINDING TRANSCRIPTIONAL ACTIVATOR DEVR_DOSR"/>
    <property type="match status" value="1"/>
</dbReference>
<dbReference type="InterPro" id="IPR000014">
    <property type="entry name" value="PAS"/>
</dbReference>
<dbReference type="EMBL" id="QJJS01000003">
    <property type="protein sequence ID" value="PXW97960.1"/>
    <property type="molecule type" value="Genomic_DNA"/>
</dbReference>
<evidence type="ECO:0000313" key="6">
    <source>
        <dbReference type="Proteomes" id="UP000247811"/>
    </source>
</evidence>
<dbReference type="CDD" id="cd06170">
    <property type="entry name" value="LuxR_C_like"/>
    <property type="match status" value="1"/>
</dbReference>
<organism evidence="5 6">
    <name type="scientific">Sphaerotilus hippei</name>
    <dbReference type="NCBI Taxonomy" id="744406"/>
    <lineage>
        <taxon>Bacteria</taxon>
        <taxon>Pseudomonadati</taxon>
        <taxon>Pseudomonadota</taxon>
        <taxon>Betaproteobacteria</taxon>
        <taxon>Burkholderiales</taxon>
        <taxon>Sphaerotilaceae</taxon>
        <taxon>Sphaerotilus</taxon>
    </lineage>
</organism>
<accession>A0A318H3D8</accession>
<dbReference type="InterPro" id="IPR036388">
    <property type="entry name" value="WH-like_DNA-bd_sf"/>
</dbReference>
<gene>
    <name evidence="5" type="ORF">C7444_10351</name>
</gene>
<dbReference type="SMART" id="SM00091">
    <property type="entry name" value="PAS"/>
    <property type="match status" value="1"/>
</dbReference>
<sequence length="200" mass="22189">MPAPDAIPAQPLTDPASAPDPAHYRTAFDLAPIGLVLSRQRTIIDCNQQVLAVFRASRDQLIGQSFEVLYPSTDEFRRTGERIVASLDGHGRYADERVMKRVGGGELFWCHVSGRALDPAHPHASGIWAFEDLSAHRQVKAELTPREREIAALLIEGLTSKQVGKRLQISPRTVDVYRARLMRKYEAATTAELVHKLLSG</sequence>
<dbReference type="SUPFAM" id="SSF46894">
    <property type="entry name" value="C-terminal effector domain of the bipartite response regulators"/>
    <property type="match status" value="1"/>
</dbReference>
<evidence type="ECO:0000256" key="3">
    <source>
        <dbReference type="ARBA" id="ARBA00023163"/>
    </source>
</evidence>
<feature type="domain" description="HTH luxR-type" evidence="4">
    <location>
        <begin position="136"/>
        <end position="200"/>
    </location>
</feature>
<dbReference type="PANTHER" id="PTHR44688:SF16">
    <property type="entry name" value="DNA-BINDING TRANSCRIPTIONAL ACTIVATOR DEVR_DOSR"/>
    <property type="match status" value="1"/>
</dbReference>
<protein>
    <submittedName>
        <fullName evidence="5">PAS domain S-box-containing protein</fullName>
    </submittedName>
</protein>
<reference evidence="5 6" key="1">
    <citation type="submission" date="2018-05" db="EMBL/GenBank/DDBJ databases">
        <title>Genomic Encyclopedia of Type Strains, Phase IV (KMG-IV): sequencing the most valuable type-strain genomes for metagenomic binning, comparative biology and taxonomic classification.</title>
        <authorList>
            <person name="Goeker M."/>
        </authorList>
    </citation>
    <scope>NUCLEOTIDE SEQUENCE [LARGE SCALE GENOMIC DNA]</scope>
    <source>
        <strain evidence="5 6">DSM 566</strain>
    </source>
</reference>
<dbReference type="PROSITE" id="PS50043">
    <property type="entry name" value="HTH_LUXR_2"/>
    <property type="match status" value="1"/>
</dbReference>
<dbReference type="Gene3D" id="3.30.450.20">
    <property type="entry name" value="PAS domain"/>
    <property type="match status" value="1"/>
</dbReference>
<dbReference type="Pfam" id="PF00196">
    <property type="entry name" value="GerE"/>
    <property type="match status" value="1"/>
</dbReference>
<dbReference type="SMART" id="SM00421">
    <property type="entry name" value="HTH_LUXR"/>
    <property type="match status" value="1"/>
</dbReference>
<dbReference type="Gene3D" id="1.10.10.10">
    <property type="entry name" value="Winged helix-like DNA-binding domain superfamily/Winged helix DNA-binding domain"/>
    <property type="match status" value="1"/>
</dbReference>
<dbReference type="OrthoDB" id="8533716at2"/>
<dbReference type="GO" id="GO:0006355">
    <property type="term" value="P:regulation of DNA-templated transcription"/>
    <property type="evidence" value="ECO:0007669"/>
    <property type="project" value="InterPro"/>
</dbReference>
<dbReference type="Pfam" id="PF13426">
    <property type="entry name" value="PAS_9"/>
    <property type="match status" value="1"/>
</dbReference>
<evidence type="ECO:0000259" key="4">
    <source>
        <dbReference type="PROSITE" id="PS50043"/>
    </source>
</evidence>
<evidence type="ECO:0000256" key="1">
    <source>
        <dbReference type="ARBA" id="ARBA00023015"/>
    </source>
</evidence>
<dbReference type="SUPFAM" id="SSF55785">
    <property type="entry name" value="PYP-like sensor domain (PAS domain)"/>
    <property type="match status" value="1"/>
</dbReference>
<dbReference type="NCBIfam" id="TIGR00229">
    <property type="entry name" value="sensory_box"/>
    <property type="match status" value="1"/>
</dbReference>
<evidence type="ECO:0000313" key="5">
    <source>
        <dbReference type="EMBL" id="PXW97960.1"/>
    </source>
</evidence>
<keyword evidence="1" id="KW-0805">Transcription regulation</keyword>